<sequence length="207" mass="23090">MGATYGDGGRSIDRIWRKIGWNQGYGPPRWKCRVTVGTNHRYLNGVLRDNESSDVAKPLMAKPFASISPSPRRQSCHLRSHMNRLLPPGCLQEAGGAHLIQDATRAETTDDSRRPSIHPSRSHLYRLLPPGCLNEAGGATLSLRERFHHPYRNLIAHRIHQAKETTDKFTRSRSLSTRLLPPGCLHEAGGAHLFTGRYDSGFTIPIA</sequence>
<keyword evidence="1" id="KW-1185">Reference proteome</keyword>
<name>A0A7E4V2U2_PANRE</name>
<reference evidence="2" key="2">
    <citation type="submission" date="2020-10" db="UniProtKB">
        <authorList>
            <consortium name="WormBaseParasite"/>
        </authorList>
    </citation>
    <scope>IDENTIFICATION</scope>
</reference>
<accession>A0A7E4V2U2</accession>
<evidence type="ECO:0000313" key="2">
    <source>
        <dbReference type="WBParaSite" id="Pan_g1577.t1"/>
    </source>
</evidence>
<dbReference type="WBParaSite" id="Pan_g1577.t1">
    <property type="protein sequence ID" value="Pan_g1577.t1"/>
    <property type="gene ID" value="Pan_g1577"/>
</dbReference>
<dbReference type="AlphaFoldDB" id="A0A7E4V2U2"/>
<reference evidence="1" key="1">
    <citation type="journal article" date="2013" name="Genetics">
        <title>The draft genome and transcriptome of Panagrellus redivivus are shaped by the harsh demands of a free-living lifestyle.</title>
        <authorList>
            <person name="Srinivasan J."/>
            <person name="Dillman A.R."/>
            <person name="Macchietto M.G."/>
            <person name="Heikkinen L."/>
            <person name="Lakso M."/>
            <person name="Fracchia K.M."/>
            <person name="Antoshechkin I."/>
            <person name="Mortazavi A."/>
            <person name="Wong G."/>
            <person name="Sternberg P.W."/>
        </authorList>
    </citation>
    <scope>NUCLEOTIDE SEQUENCE [LARGE SCALE GENOMIC DNA]</scope>
    <source>
        <strain evidence="1">MT8872</strain>
    </source>
</reference>
<evidence type="ECO:0000313" key="1">
    <source>
        <dbReference type="Proteomes" id="UP000492821"/>
    </source>
</evidence>
<proteinExistence type="predicted"/>
<organism evidence="1 2">
    <name type="scientific">Panagrellus redivivus</name>
    <name type="common">Microworm</name>
    <dbReference type="NCBI Taxonomy" id="6233"/>
    <lineage>
        <taxon>Eukaryota</taxon>
        <taxon>Metazoa</taxon>
        <taxon>Ecdysozoa</taxon>
        <taxon>Nematoda</taxon>
        <taxon>Chromadorea</taxon>
        <taxon>Rhabditida</taxon>
        <taxon>Tylenchina</taxon>
        <taxon>Panagrolaimomorpha</taxon>
        <taxon>Panagrolaimoidea</taxon>
        <taxon>Panagrolaimidae</taxon>
        <taxon>Panagrellus</taxon>
    </lineage>
</organism>
<dbReference type="Proteomes" id="UP000492821">
    <property type="component" value="Unassembled WGS sequence"/>
</dbReference>
<protein>
    <submittedName>
        <fullName evidence="2">Uncharacterized protein</fullName>
    </submittedName>
</protein>